<proteinExistence type="predicted"/>
<gene>
    <name evidence="2" type="primary">ATP10D_0</name>
    <name evidence="2" type="ORF">N1851_011804</name>
</gene>
<dbReference type="Pfam" id="PF16209">
    <property type="entry name" value="PhoLip_ATPase_N"/>
    <property type="match status" value="1"/>
</dbReference>
<dbReference type="AlphaFoldDB" id="A0AA47MXU1"/>
<dbReference type="EMBL" id="JAOPHQ010002058">
    <property type="protein sequence ID" value="KAK0148264.1"/>
    <property type="molecule type" value="Genomic_DNA"/>
</dbReference>
<evidence type="ECO:0000313" key="3">
    <source>
        <dbReference type="Proteomes" id="UP001174136"/>
    </source>
</evidence>
<protein>
    <submittedName>
        <fullName evidence="2">Phospholipid-transporting ATPase VD</fullName>
    </submittedName>
</protein>
<organism evidence="2 3">
    <name type="scientific">Merluccius polli</name>
    <name type="common">Benguela hake</name>
    <name type="synonym">Merluccius cadenati</name>
    <dbReference type="NCBI Taxonomy" id="89951"/>
    <lineage>
        <taxon>Eukaryota</taxon>
        <taxon>Metazoa</taxon>
        <taxon>Chordata</taxon>
        <taxon>Craniata</taxon>
        <taxon>Vertebrata</taxon>
        <taxon>Euteleostomi</taxon>
        <taxon>Actinopterygii</taxon>
        <taxon>Neopterygii</taxon>
        <taxon>Teleostei</taxon>
        <taxon>Neoteleostei</taxon>
        <taxon>Acanthomorphata</taxon>
        <taxon>Zeiogadaria</taxon>
        <taxon>Gadariae</taxon>
        <taxon>Gadiformes</taxon>
        <taxon>Gadoidei</taxon>
        <taxon>Merlucciidae</taxon>
        <taxon>Merluccius</taxon>
    </lineage>
</organism>
<comment type="caution">
    <text evidence="2">The sequence shown here is derived from an EMBL/GenBank/DDBJ whole genome shotgun (WGS) entry which is preliminary data.</text>
</comment>
<evidence type="ECO:0000259" key="1">
    <source>
        <dbReference type="Pfam" id="PF16209"/>
    </source>
</evidence>
<accession>A0AA47MXU1</accession>
<keyword evidence="3" id="KW-1185">Reference proteome</keyword>
<sequence>MECFHWLRHHCQQLVASDRACGWYSTDSLAAKRQQEACGAAAQGRLGGKRRTVIARRGPYQAEYHDVSKEFQGNAIRTTKYSLLSFVPMNLFQQFQRFISLIQV</sequence>
<dbReference type="InterPro" id="IPR032631">
    <property type="entry name" value="P-type_ATPase_N"/>
</dbReference>
<name>A0AA47MXU1_MERPO</name>
<reference evidence="2" key="1">
    <citation type="journal article" date="2023" name="Front. Mar. Sci.">
        <title>A new Merluccius polli reference genome to investigate the effects of global change in West African waters.</title>
        <authorList>
            <person name="Mateo J.L."/>
            <person name="Blanco-Fernandez C."/>
            <person name="Garcia-Vazquez E."/>
            <person name="Machado-Schiaffino G."/>
        </authorList>
    </citation>
    <scope>NUCLEOTIDE SEQUENCE</scope>
    <source>
        <strain evidence="2">C29</strain>
        <tissue evidence="2">Fin</tissue>
    </source>
</reference>
<feature type="domain" description="P-type ATPase N-terminal" evidence="1">
    <location>
        <begin position="66"/>
        <end position="99"/>
    </location>
</feature>
<evidence type="ECO:0000313" key="2">
    <source>
        <dbReference type="EMBL" id="KAK0148264.1"/>
    </source>
</evidence>
<dbReference type="Proteomes" id="UP001174136">
    <property type="component" value="Unassembled WGS sequence"/>
</dbReference>